<organism evidence="4 5">
    <name type="scientific">Fusarium kuroshium</name>
    <dbReference type="NCBI Taxonomy" id="2010991"/>
    <lineage>
        <taxon>Eukaryota</taxon>
        <taxon>Fungi</taxon>
        <taxon>Dikarya</taxon>
        <taxon>Ascomycota</taxon>
        <taxon>Pezizomycotina</taxon>
        <taxon>Sordariomycetes</taxon>
        <taxon>Hypocreomycetidae</taxon>
        <taxon>Hypocreales</taxon>
        <taxon>Nectriaceae</taxon>
        <taxon>Fusarium</taxon>
        <taxon>Fusarium solani species complex</taxon>
    </lineage>
</organism>
<dbReference type="STRING" id="2010991.A0A3M2RAR0"/>
<dbReference type="Proteomes" id="UP000277212">
    <property type="component" value="Unassembled WGS sequence"/>
</dbReference>
<comment type="caution">
    <text evidence="4">The sequence shown here is derived from an EMBL/GenBank/DDBJ whole genome shotgun (WGS) entry which is preliminary data.</text>
</comment>
<protein>
    <submittedName>
        <fullName evidence="4">Uncharacterized protein</fullName>
    </submittedName>
</protein>
<evidence type="ECO:0000259" key="2">
    <source>
        <dbReference type="Pfam" id="PF14033"/>
    </source>
</evidence>
<keyword evidence="5" id="KW-1185">Reference proteome</keyword>
<dbReference type="Pfam" id="PF14033">
    <property type="entry name" value="DUF4246"/>
    <property type="match status" value="1"/>
</dbReference>
<feature type="region of interest" description="Disordered" evidence="1">
    <location>
        <begin position="339"/>
        <end position="420"/>
    </location>
</feature>
<name>A0A3M2RAR0_9HYPO</name>
<dbReference type="PANTHER" id="PTHR33119:SF1">
    <property type="entry name" value="FE2OG DIOXYGENASE DOMAIN-CONTAINING PROTEIN"/>
    <property type="match status" value="1"/>
</dbReference>
<gene>
    <name evidence="4" type="ORF">CDV36_015324</name>
</gene>
<evidence type="ECO:0000313" key="4">
    <source>
        <dbReference type="EMBL" id="RMJ02406.1"/>
    </source>
</evidence>
<evidence type="ECO:0000256" key="1">
    <source>
        <dbReference type="SAM" id="MobiDB-lite"/>
    </source>
</evidence>
<proteinExistence type="predicted"/>
<dbReference type="AlphaFoldDB" id="A0A3M2RAR0"/>
<feature type="compositionally biased region" description="Acidic residues" evidence="1">
    <location>
        <begin position="398"/>
        <end position="414"/>
    </location>
</feature>
<dbReference type="PANTHER" id="PTHR33119">
    <property type="entry name" value="IFI3P"/>
    <property type="match status" value="1"/>
</dbReference>
<evidence type="ECO:0000259" key="3">
    <source>
        <dbReference type="Pfam" id="PF21666"/>
    </source>
</evidence>
<dbReference type="Pfam" id="PF21666">
    <property type="entry name" value="DUF4246_N"/>
    <property type="match status" value="1"/>
</dbReference>
<dbReference type="InterPro" id="IPR049192">
    <property type="entry name" value="DUF4246_C"/>
</dbReference>
<feature type="domain" description="DUF4246" evidence="2">
    <location>
        <begin position="129"/>
        <end position="622"/>
    </location>
</feature>
<evidence type="ECO:0000313" key="5">
    <source>
        <dbReference type="Proteomes" id="UP000277212"/>
    </source>
</evidence>
<feature type="domain" description="DUF4246" evidence="3">
    <location>
        <begin position="6"/>
        <end position="78"/>
    </location>
</feature>
<dbReference type="InterPro" id="IPR049207">
    <property type="entry name" value="DUF4246_N"/>
</dbReference>
<dbReference type="InterPro" id="IPR025340">
    <property type="entry name" value="DUF4246"/>
</dbReference>
<accession>A0A3M2RAR0</accession>
<sequence length="719" mass="82123">MPKYQYPGLGLDLRFHDQNEGREEIYPVGIHNNCYGSKSEMLLVREVAMMIVMDRLTDKPDWHIKVFNDTITEKWIEEGLAIPVRPLYNEIARDGKPIQDSDDPAGSPRIASNDSFFAAPLDTILDRGCLEYCIKELRAKAEFFRKSNLIPTLDATSTVVKSDSFIDNSLHDSLRAAFVKLIEEQKDNPDWHPLTKGKVLDLVHPSLYPLVYGRTRVFEDEVVGVEDAIDKWTGKGEVIPELEPDGLEPEEWRHWWETDRATNTGIGGGTVNNYFWSTKYQWLPSNVELREDGSVKFTSYINNLHPVKHRDVYGTIEKLIERALPAWDLCLKRYISHGPREGIGAGRTEPRFPFPENPDDDNEDNWSPPLRDMPTPPPRSKPDEAEVEESESNPASSDESDSDDPDHYTDEEDENGKIWHGTRREIAWKRARKPAQPEAPEFEAWNYGVEPGDSLRERFNDLQIIVKMASIELTPKKPTFPAGSWHVEGQMNEHIIATALYYLDSENVTPSYLQFRMQTSSYQEDNFYVGQDNYTWMEQVYGTKLQAGGGGACLQNYGSIETKQGRLLAFPNVFHHRVSPFELKDKTKPGHRRFIALWLVDPLTRVINTGNVPPQQQSWWMDSAFGNLGNKNAENVPQAIAELILDKTPSHPGLEAAAKRGEPLPAELMEMVRENVGDTVPMSLQEAKEHRLKLMETRSAFQKVARNQWQNVGYNFCEH</sequence>
<dbReference type="OrthoDB" id="415532at2759"/>
<dbReference type="EMBL" id="NKUJ01000563">
    <property type="protein sequence ID" value="RMJ02406.1"/>
    <property type="molecule type" value="Genomic_DNA"/>
</dbReference>
<reference evidence="4 5" key="1">
    <citation type="submission" date="2017-06" db="EMBL/GenBank/DDBJ databases">
        <title>Comparative genomic analysis of Ambrosia Fusariam Clade fungi.</title>
        <authorList>
            <person name="Stajich J.E."/>
            <person name="Carrillo J."/>
            <person name="Kijimoto T."/>
            <person name="Eskalen A."/>
            <person name="O'Donnell K."/>
            <person name="Kasson M."/>
        </authorList>
    </citation>
    <scope>NUCLEOTIDE SEQUENCE [LARGE SCALE GENOMIC DNA]</scope>
    <source>
        <strain evidence="4">UCR3666</strain>
    </source>
</reference>